<sequence>MATRLSISSKSWEDRKAEILRLYVDESYPLKLVMKTLRTDDFNPTESQYRTKLKKWKRRKPRNTRLQRHHSLATTETSLSYPHGDGSTPSTNLAAPASAEDLRTTAYTVQNLTVSYPPEVDPQRPQPYRLDQVQADMAQPPPFQSSPGFDTLNTPENPWALIPVEGSPPADENSQDPQVLSAWRRAFQASPSQTRVLRQTRLREPSCRGEKQGYTTHIGGYSKISPNVTPPRDEPPLANPGYDPTTHTLDREHPLDNYPTSLLDGSIHQQRAEYQPIPGVHIQEHQPGNDLIAMSAFQSPQAAAYFDPGLYGAWPWEPNIAFCQPNVVSFWRG</sequence>
<feature type="domain" description="Clr5" evidence="2">
    <location>
        <begin position="9"/>
        <end position="60"/>
    </location>
</feature>
<evidence type="ECO:0000259" key="2">
    <source>
        <dbReference type="Pfam" id="PF14420"/>
    </source>
</evidence>
<evidence type="ECO:0000313" key="4">
    <source>
        <dbReference type="Proteomes" id="UP000192927"/>
    </source>
</evidence>
<proteinExistence type="predicted"/>
<dbReference type="InterPro" id="IPR025676">
    <property type="entry name" value="Clr5_dom"/>
</dbReference>
<dbReference type="EMBL" id="FWEW01003531">
    <property type="protein sequence ID" value="SLM39587.1"/>
    <property type="molecule type" value="Genomic_DNA"/>
</dbReference>
<dbReference type="Pfam" id="PF14420">
    <property type="entry name" value="Clr5"/>
    <property type="match status" value="1"/>
</dbReference>
<accession>A0A1W5D8W8</accession>
<dbReference type="AlphaFoldDB" id="A0A1W5D8W8"/>
<dbReference type="Proteomes" id="UP000192927">
    <property type="component" value="Unassembled WGS sequence"/>
</dbReference>
<organism evidence="3 4">
    <name type="scientific">Lasallia pustulata</name>
    <dbReference type="NCBI Taxonomy" id="136370"/>
    <lineage>
        <taxon>Eukaryota</taxon>
        <taxon>Fungi</taxon>
        <taxon>Dikarya</taxon>
        <taxon>Ascomycota</taxon>
        <taxon>Pezizomycotina</taxon>
        <taxon>Lecanoromycetes</taxon>
        <taxon>OSLEUM clade</taxon>
        <taxon>Umbilicariomycetidae</taxon>
        <taxon>Umbilicariales</taxon>
        <taxon>Umbilicariaceae</taxon>
        <taxon>Lasallia</taxon>
    </lineage>
</organism>
<name>A0A1W5D8W8_9LECA</name>
<evidence type="ECO:0000313" key="3">
    <source>
        <dbReference type="EMBL" id="SLM39587.1"/>
    </source>
</evidence>
<keyword evidence="4" id="KW-1185">Reference proteome</keyword>
<evidence type="ECO:0000256" key="1">
    <source>
        <dbReference type="SAM" id="MobiDB-lite"/>
    </source>
</evidence>
<feature type="region of interest" description="Disordered" evidence="1">
    <location>
        <begin position="52"/>
        <end position="94"/>
    </location>
</feature>
<feature type="region of interest" description="Disordered" evidence="1">
    <location>
        <begin position="191"/>
        <end position="247"/>
    </location>
</feature>
<protein>
    <submittedName>
        <fullName evidence="3">Clr5 domain</fullName>
    </submittedName>
</protein>
<reference evidence="4" key="1">
    <citation type="submission" date="2017-03" db="EMBL/GenBank/DDBJ databases">
        <authorList>
            <person name="Sharma R."/>
            <person name="Thines M."/>
        </authorList>
    </citation>
    <scope>NUCLEOTIDE SEQUENCE [LARGE SCALE GENOMIC DNA]</scope>
</reference>
<feature type="compositionally biased region" description="Basic and acidic residues" evidence="1">
    <location>
        <begin position="201"/>
        <end position="211"/>
    </location>
</feature>
<feature type="compositionally biased region" description="Basic residues" evidence="1">
    <location>
        <begin position="52"/>
        <end position="71"/>
    </location>
</feature>